<dbReference type="Proteomes" id="UP001200313">
    <property type="component" value="Unassembled WGS sequence"/>
</dbReference>
<dbReference type="RefSeq" id="WP_238075501.1">
    <property type="nucleotide sequence ID" value="NZ_JAKNJB010000079.1"/>
</dbReference>
<proteinExistence type="predicted"/>
<feature type="chain" id="PRO_5046704716" evidence="1">
    <location>
        <begin position="21"/>
        <end position="57"/>
    </location>
</feature>
<name>A0ABS9MFI1_9FIRM</name>
<comment type="caution">
    <text evidence="2">The sequence shown here is derived from an EMBL/GenBank/DDBJ whole genome shotgun (WGS) entry which is preliminary data.</text>
</comment>
<evidence type="ECO:0000313" key="2">
    <source>
        <dbReference type="EMBL" id="MCG4529270.1"/>
    </source>
</evidence>
<accession>A0ABS9MFI1</accession>
<protein>
    <submittedName>
        <fullName evidence="2">Uncharacterized protein</fullName>
    </submittedName>
</protein>
<gene>
    <name evidence="2" type="ORF">L0P79_19805</name>
</gene>
<dbReference type="EMBL" id="JAKNJB010000079">
    <property type="protein sequence ID" value="MCG4529270.1"/>
    <property type="molecule type" value="Genomic_DNA"/>
</dbReference>
<keyword evidence="3" id="KW-1185">Reference proteome</keyword>
<evidence type="ECO:0000256" key="1">
    <source>
        <dbReference type="SAM" id="SignalP"/>
    </source>
</evidence>
<feature type="signal peptide" evidence="1">
    <location>
        <begin position="1"/>
        <end position="20"/>
    </location>
</feature>
<sequence length="57" mass="6104">MKRKTARCTALSLLLALAFSDTVSCSRGYDYLLEVDVTVVGDSGSDYITQSASAYCS</sequence>
<reference evidence="2 3" key="1">
    <citation type="submission" date="2022-01" db="EMBL/GenBank/DDBJ databases">
        <title>Collection of gut derived symbiotic bacterial strains cultured from healthy donors.</title>
        <authorList>
            <person name="Lin H."/>
            <person name="Kohout C."/>
            <person name="Waligurski E."/>
            <person name="Pamer E.G."/>
        </authorList>
    </citation>
    <scope>NUCLEOTIDE SEQUENCE [LARGE SCALE GENOMIC DNA]</scope>
    <source>
        <strain evidence="2 3">DFI.3.7</strain>
    </source>
</reference>
<evidence type="ECO:0000313" key="3">
    <source>
        <dbReference type="Proteomes" id="UP001200313"/>
    </source>
</evidence>
<organism evidence="2 3">
    <name type="scientific">Intestinimonas massiliensis</name>
    <name type="common">ex Afouda et al. 2020</name>
    <dbReference type="NCBI Taxonomy" id="1673721"/>
    <lineage>
        <taxon>Bacteria</taxon>
        <taxon>Bacillati</taxon>
        <taxon>Bacillota</taxon>
        <taxon>Clostridia</taxon>
        <taxon>Eubacteriales</taxon>
        <taxon>Intestinimonas</taxon>
    </lineage>
</organism>
<keyword evidence="1" id="KW-0732">Signal</keyword>